<dbReference type="PANTHER" id="PTHR33735:SF23">
    <property type="entry name" value="PTERIN-BINDING DOMAIN-CONTAINING PROTEIN"/>
    <property type="match status" value="1"/>
</dbReference>
<keyword evidence="1" id="KW-0472">Membrane</keyword>
<evidence type="ECO:0000313" key="3">
    <source>
        <dbReference type="Proteomes" id="UP000325577"/>
    </source>
</evidence>
<protein>
    <submittedName>
        <fullName evidence="2">Uncharacterized protein</fullName>
    </submittedName>
</protein>
<evidence type="ECO:0000256" key="1">
    <source>
        <dbReference type="SAM" id="Phobius"/>
    </source>
</evidence>
<keyword evidence="3" id="KW-1185">Reference proteome</keyword>
<organism evidence="2 3">
    <name type="scientific">Nyssa sinensis</name>
    <dbReference type="NCBI Taxonomy" id="561372"/>
    <lineage>
        <taxon>Eukaryota</taxon>
        <taxon>Viridiplantae</taxon>
        <taxon>Streptophyta</taxon>
        <taxon>Embryophyta</taxon>
        <taxon>Tracheophyta</taxon>
        <taxon>Spermatophyta</taxon>
        <taxon>Magnoliopsida</taxon>
        <taxon>eudicotyledons</taxon>
        <taxon>Gunneridae</taxon>
        <taxon>Pentapetalae</taxon>
        <taxon>asterids</taxon>
        <taxon>Cornales</taxon>
        <taxon>Nyssaceae</taxon>
        <taxon>Nyssa</taxon>
    </lineage>
</organism>
<dbReference type="Proteomes" id="UP000325577">
    <property type="component" value="Linkage Group LG2"/>
</dbReference>
<feature type="transmembrane region" description="Helical" evidence="1">
    <location>
        <begin position="88"/>
        <end position="104"/>
    </location>
</feature>
<dbReference type="EMBL" id="CM018043">
    <property type="protein sequence ID" value="KAA8530805.1"/>
    <property type="molecule type" value="Genomic_DNA"/>
</dbReference>
<feature type="transmembrane region" description="Helical" evidence="1">
    <location>
        <begin position="174"/>
        <end position="193"/>
    </location>
</feature>
<reference evidence="2 3" key="1">
    <citation type="submission" date="2019-09" db="EMBL/GenBank/DDBJ databases">
        <title>A chromosome-level genome assembly of the Chinese tupelo Nyssa sinensis.</title>
        <authorList>
            <person name="Yang X."/>
            <person name="Kang M."/>
            <person name="Yang Y."/>
            <person name="Xiong H."/>
            <person name="Wang M."/>
            <person name="Zhang Z."/>
            <person name="Wang Z."/>
            <person name="Wu H."/>
            <person name="Ma T."/>
            <person name="Liu J."/>
            <person name="Xi Z."/>
        </authorList>
    </citation>
    <scope>NUCLEOTIDE SEQUENCE [LARGE SCALE GENOMIC DNA]</scope>
    <source>
        <strain evidence="2">J267</strain>
        <tissue evidence="2">Leaf</tissue>
    </source>
</reference>
<keyword evidence="1" id="KW-0812">Transmembrane</keyword>
<name>A0A5J5AIB5_9ASTE</name>
<evidence type="ECO:0000313" key="2">
    <source>
        <dbReference type="EMBL" id="KAA8530805.1"/>
    </source>
</evidence>
<keyword evidence="1" id="KW-1133">Transmembrane helix</keyword>
<dbReference type="AlphaFoldDB" id="A0A5J5AIB5"/>
<accession>A0A5J5AIB5</accession>
<dbReference type="PANTHER" id="PTHR33735">
    <property type="entry name" value="EXPRESSED PROTEIN"/>
    <property type="match status" value="1"/>
</dbReference>
<sequence>MSTIITSSEPSCYLNYDRSICCKSQFLIPVIKHPCYALRNPQSRPFIITCKFNPRYKVAITMAKGASDNLQPEAPVPAKQTSPAWKKWIAGFVLIMILPSLWLLRGPLSTVKTKAETMIKRVETMVKVVEEVAEAAKVAEEVENKLFHKKTTLKDAVESAASLAKEAIELYEKVSTLMISFIINFFYVLYSFGRFVGYGFKNHTQGWPMACASTL</sequence>
<proteinExistence type="predicted"/>
<gene>
    <name evidence="2" type="ORF">F0562_005571</name>
</gene>